<keyword evidence="2" id="KW-0479">Metal-binding</keyword>
<keyword evidence="5" id="KW-0862">Zinc</keyword>
<organism evidence="9 10">
    <name type="scientific">Conoideocrella luteorostrata</name>
    <dbReference type="NCBI Taxonomy" id="1105319"/>
    <lineage>
        <taxon>Eukaryota</taxon>
        <taxon>Fungi</taxon>
        <taxon>Dikarya</taxon>
        <taxon>Ascomycota</taxon>
        <taxon>Pezizomycotina</taxon>
        <taxon>Sordariomycetes</taxon>
        <taxon>Hypocreomycetidae</taxon>
        <taxon>Hypocreales</taxon>
        <taxon>Clavicipitaceae</taxon>
        <taxon>Conoideocrella</taxon>
    </lineage>
</organism>
<dbReference type="InterPro" id="IPR051059">
    <property type="entry name" value="VerF-like"/>
</dbReference>
<evidence type="ECO:0000256" key="3">
    <source>
        <dbReference type="ARBA" id="ARBA00022737"/>
    </source>
</evidence>
<dbReference type="GO" id="GO:0006351">
    <property type="term" value="P:DNA-templated transcription"/>
    <property type="evidence" value="ECO:0007669"/>
    <property type="project" value="InterPro"/>
</dbReference>
<keyword evidence="6" id="KW-0539">Nucleus</keyword>
<keyword evidence="10" id="KW-1185">Reference proteome</keyword>
<feature type="domain" description="Xylanolytic transcriptional activator regulatory" evidence="8">
    <location>
        <begin position="144"/>
        <end position="344"/>
    </location>
</feature>
<evidence type="ECO:0000259" key="8">
    <source>
        <dbReference type="Pfam" id="PF04082"/>
    </source>
</evidence>
<dbReference type="Pfam" id="PF04082">
    <property type="entry name" value="Fungal_trans"/>
    <property type="match status" value="1"/>
</dbReference>
<evidence type="ECO:0000256" key="5">
    <source>
        <dbReference type="ARBA" id="ARBA00022833"/>
    </source>
</evidence>
<evidence type="ECO:0000256" key="1">
    <source>
        <dbReference type="ARBA" id="ARBA00004123"/>
    </source>
</evidence>
<dbReference type="AlphaFoldDB" id="A0AAJ0CVU8"/>
<name>A0AAJ0CVU8_9HYPO</name>
<evidence type="ECO:0000313" key="10">
    <source>
        <dbReference type="Proteomes" id="UP001251528"/>
    </source>
</evidence>
<dbReference type="GO" id="GO:0000981">
    <property type="term" value="F:DNA-binding transcription factor activity, RNA polymerase II-specific"/>
    <property type="evidence" value="ECO:0007669"/>
    <property type="project" value="InterPro"/>
</dbReference>
<dbReference type="Proteomes" id="UP001251528">
    <property type="component" value="Unassembled WGS sequence"/>
</dbReference>
<dbReference type="GO" id="GO:0000785">
    <property type="term" value="C:chromatin"/>
    <property type="evidence" value="ECO:0007669"/>
    <property type="project" value="TreeGrafter"/>
</dbReference>
<feature type="region of interest" description="Disordered" evidence="7">
    <location>
        <begin position="40"/>
        <end position="83"/>
    </location>
</feature>
<comment type="subcellular location">
    <subcellularLocation>
        <location evidence="1">Nucleus</location>
    </subcellularLocation>
</comment>
<keyword evidence="3" id="KW-0677">Repeat</keyword>
<accession>A0AAJ0CVU8</accession>
<reference evidence="9" key="1">
    <citation type="submission" date="2023-06" db="EMBL/GenBank/DDBJ databases">
        <title>Conoideocrella luteorostrata (Hypocreales: Clavicipitaceae), a potential biocontrol fungus for elongate hemlock scale in United States Christmas tree production areas.</title>
        <authorList>
            <person name="Barrett H."/>
            <person name="Lovett B."/>
            <person name="Macias A.M."/>
            <person name="Stajich J.E."/>
            <person name="Kasson M.T."/>
        </authorList>
    </citation>
    <scope>NUCLEOTIDE SEQUENCE</scope>
    <source>
        <strain evidence="9">ARSEF 14590</strain>
    </source>
</reference>
<evidence type="ECO:0000256" key="7">
    <source>
        <dbReference type="SAM" id="MobiDB-lite"/>
    </source>
</evidence>
<dbReference type="PANTHER" id="PTHR40626:SF11">
    <property type="entry name" value="ZINC FINGER PROTEIN YPR022C"/>
    <property type="match status" value="1"/>
</dbReference>
<comment type="caution">
    <text evidence="9">The sequence shown here is derived from an EMBL/GenBank/DDBJ whole genome shotgun (WGS) entry which is preliminary data.</text>
</comment>
<feature type="compositionally biased region" description="Basic and acidic residues" evidence="7">
    <location>
        <begin position="40"/>
        <end position="50"/>
    </location>
</feature>
<dbReference type="PANTHER" id="PTHR40626">
    <property type="entry name" value="MIP31509P"/>
    <property type="match status" value="1"/>
</dbReference>
<dbReference type="GO" id="GO:0008270">
    <property type="term" value="F:zinc ion binding"/>
    <property type="evidence" value="ECO:0007669"/>
    <property type="project" value="UniProtKB-KW"/>
</dbReference>
<evidence type="ECO:0000313" key="9">
    <source>
        <dbReference type="EMBL" id="KAK2603544.1"/>
    </source>
</evidence>
<dbReference type="InterPro" id="IPR007219">
    <property type="entry name" value="XnlR_reg_dom"/>
</dbReference>
<dbReference type="CDD" id="cd12148">
    <property type="entry name" value="fungal_TF_MHR"/>
    <property type="match status" value="1"/>
</dbReference>
<keyword evidence="4" id="KW-0863">Zinc-finger</keyword>
<evidence type="ECO:0000256" key="2">
    <source>
        <dbReference type="ARBA" id="ARBA00022723"/>
    </source>
</evidence>
<proteinExistence type="predicted"/>
<dbReference type="GO" id="GO:0005634">
    <property type="term" value="C:nucleus"/>
    <property type="evidence" value="ECO:0007669"/>
    <property type="project" value="UniProtKB-SubCell"/>
</dbReference>
<evidence type="ECO:0000256" key="6">
    <source>
        <dbReference type="ARBA" id="ARBA00023242"/>
    </source>
</evidence>
<dbReference type="GO" id="GO:0000978">
    <property type="term" value="F:RNA polymerase II cis-regulatory region sequence-specific DNA binding"/>
    <property type="evidence" value="ECO:0007669"/>
    <property type="project" value="InterPro"/>
</dbReference>
<dbReference type="EMBL" id="JASWJB010000062">
    <property type="protein sequence ID" value="KAK2603544.1"/>
    <property type="molecule type" value="Genomic_DNA"/>
</dbReference>
<sequence>MLRCMTARLPPMSLAGIEPVIPVMPTKQDAVEAINARYVPKEGSDPREEPAGDGPVQFHHHQQQQSSNVGSDSGSGTPTPTLGSPGILAAEPLFLQIDENDTDPHVNFSRATALGILYRILTRKPLASPSEPNAIPRTWLSKCIDSYLKTFHARWPICHAPVINEATDSVQVIATIVIIESWLHGDVKLKDQILRIHECLVKQFYRELNECDMDPTQPWPADLYQLSLLNVVFAFETGKDSVIRQSRMLFSLLVSALRMNGCFQEDAIETQRLTHYPGDFRPWIFGTTERWKRIATCAFKVDTYLSILYGQPPLLRRAELELGLTSTFAMWNSYGIMVFFDRCRSEPWTRGNYNMSQLDVRKPEEVPSGILPEDIQLCLLGLWNDIWSLKKETAVNPDIAALKKADLYHKLCLALDQLDTIVAESRKPLVVGGYTATILKSYLGGESSRSPNWRQDVTSRLDSCIHNIRPLLLLLIIHLHADIRRMRELYLCPNPPLQMDPSAASRAWQQNMLAVQEWALSPDGRTAVVASLQVWVAYKSSLLMDPSQPAYCFDPIFYMALSAAATVLWAWTMNDEACVCDPAIPKSDIAHIGMHLQPDIQSWIRGGSGSGISFWGQPVCRCHVASNVADWAETLAVAGKTWEIAADDASMFRGTWLNV</sequence>
<evidence type="ECO:0000256" key="4">
    <source>
        <dbReference type="ARBA" id="ARBA00022771"/>
    </source>
</evidence>
<protein>
    <recommendedName>
        <fullName evidence="8">Xylanolytic transcriptional activator regulatory domain-containing protein</fullName>
    </recommendedName>
</protein>
<feature type="compositionally biased region" description="Polar residues" evidence="7">
    <location>
        <begin position="66"/>
        <end position="82"/>
    </location>
</feature>
<gene>
    <name evidence="9" type="ORF">QQS21_004313</name>
</gene>